<name>A0ABN8IRZ6_9NEOP</name>
<feature type="domain" description="Peptidase S1" evidence="3">
    <location>
        <begin position="16"/>
        <end position="275"/>
    </location>
</feature>
<dbReference type="InterPro" id="IPR018114">
    <property type="entry name" value="TRYPSIN_HIS"/>
</dbReference>
<dbReference type="PANTHER" id="PTHR24256">
    <property type="entry name" value="TRYPTASE-RELATED"/>
    <property type="match status" value="1"/>
</dbReference>
<evidence type="ECO:0000313" key="5">
    <source>
        <dbReference type="Proteomes" id="UP000837857"/>
    </source>
</evidence>
<evidence type="ECO:0000313" key="4">
    <source>
        <dbReference type="EMBL" id="CAH2062410.1"/>
    </source>
</evidence>
<dbReference type="SUPFAM" id="SSF50494">
    <property type="entry name" value="Trypsin-like serine proteases"/>
    <property type="match status" value="1"/>
</dbReference>
<proteinExistence type="inferred from homology"/>
<comment type="similarity">
    <text evidence="2">Belongs to the peptidase S1 family. CLIP subfamily.</text>
</comment>
<sequence>MRHQCGRITPEGEFLIIEGRNAQRGELPWHTGIYSKVTTPYMQICGGSLVSTNVVISAAHCFWQGQLRQPASNYAVAVGKLYRPWNNPRDTDAQKSDVSEIKIPARYQGSDSNFQEDIALVVLTTTIEYRTYVRPVCLDFDVNFDRRQLREGNIGKVAGWGLTAENGEASQVLKVVDLPYVKIETCIAQSPPGFREYITSDKICAGYGNGTALCKGDSGGGLAFPESDRGTQRYYLRGIVSTAPRNENLCNAHTLTSFTQVTKHEHFIKEALFIE</sequence>
<dbReference type="Gene3D" id="2.40.10.10">
    <property type="entry name" value="Trypsin-like serine proteases"/>
    <property type="match status" value="1"/>
</dbReference>
<dbReference type="InterPro" id="IPR043504">
    <property type="entry name" value="Peptidase_S1_PA_chymotrypsin"/>
</dbReference>
<evidence type="ECO:0000259" key="3">
    <source>
        <dbReference type="PROSITE" id="PS50240"/>
    </source>
</evidence>
<dbReference type="PROSITE" id="PS50240">
    <property type="entry name" value="TRYPSIN_DOM"/>
    <property type="match status" value="1"/>
</dbReference>
<dbReference type="Pfam" id="PF00089">
    <property type="entry name" value="Trypsin"/>
    <property type="match status" value="1"/>
</dbReference>
<feature type="non-terminal residue" evidence="4">
    <location>
        <position position="275"/>
    </location>
</feature>
<keyword evidence="1" id="KW-1015">Disulfide bond</keyword>
<reference evidence="4" key="1">
    <citation type="submission" date="2022-03" db="EMBL/GenBank/DDBJ databases">
        <authorList>
            <person name="Martin H S."/>
        </authorList>
    </citation>
    <scope>NUCLEOTIDE SEQUENCE</scope>
</reference>
<dbReference type="InterPro" id="IPR009003">
    <property type="entry name" value="Peptidase_S1_PA"/>
</dbReference>
<dbReference type="InterPro" id="IPR001314">
    <property type="entry name" value="Peptidase_S1A"/>
</dbReference>
<dbReference type="Proteomes" id="UP000837857">
    <property type="component" value="Chromosome 29"/>
</dbReference>
<dbReference type="InterPro" id="IPR001254">
    <property type="entry name" value="Trypsin_dom"/>
</dbReference>
<keyword evidence="5" id="KW-1185">Reference proteome</keyword>
<dbReference type="PRINTS" id="PR00722">
    <property type="entry name" value="CHYMOTRYPSIN"/>
</dbReference>
<organism evidence="4 5">
    <name type="scientific">Iphiclides podalirius</name>
    <name type="common">scarce swallowtail</name>
    <dbReference type="NCBI Taxonomy" id="110791"/>
    <lineage>
        <taxon>Eukaryota</taxon>
        <taxon>Metazoa</taxon>
        <taxon>Ecdysozoa</taxon>
        <taxon>Arthropoda</taxon>
        <taxon>Hexapoda</taxon>
        <taxon>Insecta</taxon>
        <taxon>Pterygota</taxon>
        <taxon>Neoptera</taxon>
        <taxon>Endopterygota</taxon>
        <taxon>Lepidoptera</taxon>
        <taxon>Glossata</taxon>
        <taxon>Ditrysia</taxon>
        <taxon>Papilionoidea</taxon>
        <taxon>Papilionidae</taxon>
        <taxon>Papilioninae</taxon>
        <taxon>Iphiclides</taxon>
    </lineage>
</organism>
<protein>
    <recommendedName>
        <fullName evidence="3">Peptidase S1 domain-containing protein</fullName>
    </recommendedName>
</protein>
<gene>
    <name evidence="4" type="ORF">IPOD504_LOCUS11955</name>
</gene>
<dbReference type="PROSITE" id="PS00134">
    <property type="entry name" value="TRYPSIN_HIS"/>
    <property type="match status" value="1"/>
</dbReference>
<accession>A0ABN8IRZ6</accession>
<dbReference type="InterPro" id="IPR051487">
    <property type="entry name" value="Ser/Thr_Proteases_Immune/Dev"/>
</dbReference>
<evidence type="ECO:0000256" key="2">
    <source>
        <dbReference type="ARBA" id="ARBA00024195"/>
    </source>
</evidence>
<dbReference type="CDD" id="cd00190">
    <property type="entry name" value="Tryp_SPc"/>
    <property type="match status" value="1"/>
</dbReference>
<dbReference type="SMART" id="SM00020">
    <property type="entry name" value="Tryp_SPc"/>
    <property type="match status" value="1"/>
</dbReference>
<evidence type="ECO:0000256" key="1">
    <source>
        <dbReference type="ARBA" id="ARBA00023157"/>
    </source>
</evidence>
<dbReference type="EMBL" id="OW152841">
    <property type="protein sequence ID" value="CAH2062410.1"/>
    <property type="molecule type" value="Genomic_DNA"/>
</dbReference>